<dbReference type="SUPFAM" id="SSF52172">
    <property type="entry name" value="CheY-like"/>
    <property type="match status" value="1"/>
</dbReference>
<proteinExistence type="predicted"/>
<dbReference type="PROSITE" id="PS50110">
    <property type="entry name" value="RESPONSE_REGULATORY"/>
    <property type="match status" value="1"/>
</dbReference>
<dbReference type="EMBL" id="OX365700">
    <property type="protein sequence ID" value="CAI4030917.1"/>
    <property type="molecule type" value="Genomic_DNA"/>
</dbReference>
<dbReference type="AlphaFoldDB" id="A0AA86MXK8"/>
<sequence length="124" mass="13785">MSNKTILVVINDLFFYTKLRDALLPQGYKLERARTQEDFSSKAAASPDAVVMNLNDLSLDPFRALTLLKADPLLAKVPVLAFANHEEVETWQRAKTLGVSKIVSRNEFSARTGALVQEILGVRP</sequence>
<name>A0AA86MXK8_9BACT</name>
<dbReference type="Proteomes" id="UP001179121">
    <property type="component" value="Chromosome"/>
</dbReference>
<dbReference type="Gene3D" id="3.40.50.2300">
    <property type="match status" value="1"/>
</dbReference>
<evidence type="ECO:0000256" key="1">
    <source>
        <dbReference type="PROSITE-ProRule" id="PRU00169"/>
    </source>
</evidence>
<dbReference type="RefSeq" id="WP_289267886.1">
    <property type="nucleotide sequence ID" value="NZ_OX365700.1"/>
</dbReference>
<dbReference type="GO" id="GO:0000160">
    <property type="term" value="P:phosphorelay signal transduction system"/>
    <property type="evidence" value="ECO:0007669"/>
    <property type="project" value="InterPro"/>
</dbReference>
<dbReference type="InterPro" id="IPR001789">
    <property type="entry name" value="Sig_transdc_resp-reg_receiver"/>
</dbReference>
<evidence type="ECO:0000259" key="2">
    <source>
        <dbReference type="PROSITE" id="PS50110"/>
    </source>
</evidence>
<dbReference type="KEGG" id="nti:DNFV4_01349"/>
<feature type="domain" description="Response regulatory" evidence="2">
    <location>
        <begin position="5"/>
        <end position="120"/>
    </location>
</feature>
<keyword evidence="4" id="KW-1185">Reference proteome</keyword>
<accession>A0AA86MXK8</accession>
<evidence type="ECO:0000313" key="3">
    <source>
        <dbReference type="EMBL" id="CAI4030917.1"/>
    </source>
</evidence>
<evidence type="ECO:0000313" key="4">
    <source>
        <dbReference type="Proteomes" id="UP001179121"/>
    </source>
</evidence>
<comment type="caution">
    <text evidence="1">Lacks conserved residue(s) required for the propagation of feature annotation.</text>
</comment>
<organism evidence="3 4">
    <name type="scientific">Nitrospira tepida</name>
    <dbReference type="NCBI Taxonomy" id="2973512"/>
    <lineage>
        <taxon>Bacteria</taxon>
        <taxon>Pseudomonadati</taxon>
        <taxon>Nitrospirota</taxon>
        <taxon>Nitrospiria</taxon>
        <taxon>Nitrospirales</taxon>
        <taxon>Nitrospiraceae</taxon>
        <taxon>Nitrospira</taxon>
    </lineage>
</organism>
<protein>
    <submittedName>
        <fullName evidence="3">Response regulator</fullName>
    </submittedName>
</protein>
<gene>
    <name evidence="3" type="ORF">DNFV4_01349</name>
</gene>
<dbReference type="InterPro" id="IPR011006">
    <property type="entry name" value="CheY-like_superfamily"/>
</dbReference>
<reference evidence="3" key="1">
    <citation type="submission" date="2022-10" db="EMBL/GenBank/DDBJ databases">
        <authorList>
            <person name="Koch H."/>
        </authorList>
    </citation>
    <scope>NUCLEOTIDE SEQUENCE</scope>
    <source>
        <strain evidence="3">DNF</strain>
    </source>
</reference>